<dbReference type="GO" id="GO:0046872">
    <property type="term" value="F:metal ion binding"/>
    <property type="evidence" value="ECO:0007669"/>
    <property type="project" value="UniProtKB-KW"/>
</dbReference>
<evidence type="ECO:0000256" key="3">
    <source>
        <dbReference type="ARBA" id="ARBA00023004"/>
    </source>
</evidence>
<dbReference type="PROSITE" id="PS51007">
    <property type="entry name" value="CYTC"/>
    <property type="match status" value="2"/>
</dbReference>
<name>A0A2U3HZY0_9BURK</name>
<dbReference type="InterPro" id="IPR036909">
    <property type="entry name" value="Cyt_c-like_dom_sf"/>
</dbReference>
<sequence>MRPANRTRQIDNGGYVRNVAKLCAFFLSAFFSFGAFAADSPKESPAGSAALERAPDTMQARVMGCAACHGAHGEGTDNDYFPRLSGKPAGYLYNQLLAFRDGRRKYPPMNYLLAYLPDAYLKQIADYFAGERPPFPPPAPVKVEAKTLDLGKTLVTKGDASRRVPACVSCHGASMTGMEPAIPGLLGLHADYLSAQLGAWRYGTRSTVAPDCMAQVAKLLNDRDITAIAAYLASLPAPADPVPVAAGSLKMPLACGSVHN</sequence>
<evidence type="ECO:0000259" key="6">
    <source>
        <dbReference type="PROSITE" id="PS51007"/>
    </source>
</evidence>
<reference evidence="8" key="1">
    <citation type="submission" date="2018-01" db="EMBL/GenBank/DDBJ databases">
        <authorList>
            <person name="Peeters C."/>
        </authorList>
    </citation>
    <scope>NUCLEOTIDE SEQUENCE [LARGE SCALE GENOMIC DNA]</scope>
</reference>
<feature type="domain" description="Cytochrome c" evidence="6">
    <location>
        <begin position="146"/>
        <end position="236"/>
    </location>
</feature>
<dbReference type="PANTHER" id="PTHR33751">
    <property type="entry name" value="CBB3-TYPE CYTOCHROME C OXIDASE SUBUNIT FIXP"/>
    <property type="match status" value="1"/>
</dbReference>
<dbReference type="Gene3D" id="1.10.760.10">
    <property type="entry name" value="Cytochrome c-like domain"/>
    <property type="match status" value="2"/>
</dbReference>
<evidence type="ECO:0000313" key="7">
    <source>
        <dbReference type="EMBL" id="SPB13348.1"/>
    </source>
</evidence>
<dbReference type="InterPro" id="IPR009056">
    <property type="entry name" value="Cyt_c-like_dom"/>
</dbReference>
<evidence type="ECO:0000256" key="2">
    <source>
        <dbReference type="ARBA" id="ARBA00022723"/>
    </source>
</evidence>
<dbReference type="Pfam" id="PF00034">
    <property type="entry name" value="Cytochrom_C"/>
    <property type="match status" value="2"/>
</dbReference>
<dbReference type="InterPro" id="IPR050597">
    <property type="entry name" value="Cytochrome_c_Oxidase_Subunit"/>
</dbReference>
<accession>A0A2U3HZY0</accession>
<evidence type="ECO:0000256" key="4">
    <source>
        <dbReference type="PROSITE-ProRule" id="PRU00433"/>
    </source>
</evidence>
<dbReference type="Proteomes" id="UP000238169">
    <property type="component" value="Unassembled WGS sequence"/>
</dbReference>
<feature type="domain" description="Cytochrome c" evidence="6">
    <location>
        <begin position="42"/>
        <end position="132"/>
    </location>
</feature>
<protein>
    <submittedName>
        <fullName evidence="7">Cytochrome c4</fullName>
    </submittedName>
</protein>
<keyword evidence="5" id="KW-0732">Signal</keyword>
<proteinExistence type="predicted"/>
<organism evidence="7 8">
    <name type="scientific">Caballeronia novacaledonica</name>
    <dbReference type="NCBI Taxonomy" id="1544861"/>
    <lineage>
        <taxon>Bacteria</taxon>
        <taxon>Pseudomonadati</taxon>
        <taxon>Pseudomonadota</taxon>
        <taxon>Betaproteobacteria</taxon>
        <taxon>Burkholderiales</taxon>
        <taxon>Burkholderiaceae</taxon>
        <taxon>Caballeronia</taxon>
    </lineage>
</organism>
<evidence type="ECO:0000313" key="8">
    <source>
        <dbReference type="Proteomes" id="UP000238169"/>
    </source>
</evidence>
<keyword evidence="8" id="KW-1185">Reference proteome</keyword>
<gene>
    <name evidence="7" type="ORF">NOV72_00646</name>
</gene>
<dbReference type="PANTHER" id="PTHR33751:SF11">
    <property type="entry name" value="BLL4483 PROTEIN"/>
    <property type="match status" value="1"/>
</dbReference>
<evidence type="ECO:0000256" key="5">
    <source>
        <dbReference type="SAM" id="SignalP"/>
    </source>
</evidence>
<keyword evidence="2 4" id="KW-0479">Metal-binding</keyword>
<dbReference type="SUPFAM" id="SSF46626">
    <property type="entry name" value="Cytochrome c"/>
    <property type="match status" value="2"/>
</dbReference>
<keyword evidence="1 4" id="KW-0349">Heme</keyword>
<dbReference type="EMBL" id="OGTP01000001">
    <property type="protein sequence ID" value="SPB13348.1"/>
    <property type="molecule type" value="Genomic_DNA"/>
</dbReference>
<dbReference type="AlphaFoldDB" id="A0A2U3HZY0"/>
<keyword evidence="3 4" id="KW-0408">Iron</keyword>
<evidence type="ECO:0000256" key="1">
    <source>
        <dbReference type="ARBA" id="ARBA00022617"/>
    </source>
</evidence>
<dbReference type="GO" id="GO:0009055">
    <property type="term" value="F:electron transfer activity"/>
    <property type="evidence" value="ECO:0007669"/>
    <property type="project" value="InterPro"/>
</dbReference>
<dbReference type="GO" id="GO:0020037">
    <property type="term" value="F:heme binding"/>
    <property type="evidence" value="ECO:0007669"/>
    <property type="project" value="InterPro"/>
</dbReference>
<feature type="signal peptide" evidence="5">
    <location>
        <begin position="1"/>
        <end position="37"/>
    </location>
</feature>
<feature type="chain" id="PRO_5015744377" evidence="5">
    <location>
        <begin position="38"/>
        <end position="260"/>
    </location>
</feature>